<dbReference type="RefSeq" id="WP_304450092.1">
    <property type="nucleotide sequence ID" value="NZ_JARRAH010000005.1"/>
</dbReference>
<accession>A0ABD5UHN9</accession>
<organism evidence="1 2">
    <name type="scientific">Halomarina ordinaria</name>
    <dbReference type="NCBI Taxonomy" id="3033939"/>
    <lineage>
        <taxon>Archaea</taxon>
        <taxon>Methanobacteriati</taxon>
        <taxon>Methanobacteriota</taxon>
        <taxon>Stenosarchaea group</taxon>
        <taxon>Halobacteria</taxon>
        <taxon>Halobacteriales</taxon>
        <taxon>Natronomonadaceae</taxon>
        <taxon>Halomarina</taxon>
    </lineage>
</organism>
<proteinExistence type="predicted"/>
<keyword evidence="2" id="KW-1185">Reference proteome</keyword>
<dbReference type="EMBL" id="JBHSXM010000005">
    <property type="protein sequence ID" value="MFC6838404.1"/>
    <property type="molecule type" value="Genomic_DNA"/>
</dbReference>
<dbReference type="Proteomes" id="UP001596406">
    <property type="component" value="Unassembled WGS sequence"/>
</dbReference>
<sequence length="231" mass="25564">MRPDQTHQTEDVTPALPTLQSGISLLEAPDASRRQTARVIQALVVDHLLLNRGRIEWVDVGGCASTHPLASLVPSERSLERINVARAFTPHQHASLIDELAERVTAQTTLVVCPAVDRFYRESECQDDEGQRLLLRAVAQLSTIARTHDVPVLVTRTTADEFAAPIERAASECLKYEETQYGPRFTGNAFETLVYPVGRGQVQTTLAFWQQVLADRQALYTHSNQVAPVVG</sequence>
<evidence type="ECO:0000313" key="1">
    <source>
        <dbReference type="EMBL" id="MFC6838404.1"/>
    </source>
</evidence>
<dbReference type="InterPro" id="IPR027417">
    <property type="entry name" value="P-loop_NTPase"/>
</dbReference>
<evidence type="ECO:0008006" key="3">
    <source>
        <dbReference type="Google" id="ProtNLM"/>
    </source>
</evidence>
<dbReference type="AlphaFoldDB" id="A0ABD5UHN9"/>
<gene>
    <name evidence="1" type="ORF">ACFQHK_18130</name>
</gene>
<name>A0ABD5UHN9_9EURY</name>
<dbReference type="Gene3D" id="3.40.50.300">
    <property type="entry name" value="P-loop containing nucleotide triphosphate hydrolases"/>
    <property type="match status" value="1"/>
</dbReference>
<comment type="caution">
    <text evidence="1">The sequence shown here is derived from an EMBL/GenBank/DDBJ whole genome shotgun (WGS) entry which is preliminary data.</text>
</comment>
<protein>
    <recommendedName>
        <fullName evidence="3">DNA recombination and repair protein Rad51-like C-terminal domain-containing protein</fullName>
    </recommendedName>
</protein>
<evidence type="ECO:0000313" key="2">
    <source>
        <dbReference type="Proteomes" id="UP001596406"/>
    </source>
</evidence>
<reference evidence="1 2" key="1">
    <citation type="journal article" date="2019" name="Int. J. Syst. Evol. Microbiol.">
        <title>The Global Catalogue of Microorganisms (GCM) 10K type strain sequencing project: providing services to taxonomists for standard genome sequencing and annotation.</title>
        <authorList>
            <consortium name="The Broad Institute Genomics Platform"/>
            <consortium name="The Broad Institute Genome Sequencing Center for Infectious Disease"/>
            <person name="Wu L."/>
            <person name="Ma J."/>
        </authorList>
    </citation>
    <scope>NUCLEOTIDE SEQUENCE [LARGE SCALE GENOMIC DNA]</scope>
    <source>
        <strain evidence="1 2">PSRA2</strain>
    </source>
</reference>